<dbReference type="InterPro" id="IPR002509">
    <property type="entry name" value="NODB_dom"/>
</dbReference>
<evidence type="ECO:0000313" key="6">
    <source>
        <dbReference type="EMBL" id="PKG29518.1"/>
    </source>
</evidence>
<comment type="subcellular location">
    <subcellularLocation>
        <location evidence="1">Secreted</location>
    </subcellularLocation>
</comment>
<feature type="signal peptide" evidence="3">
    <location>
        <begin position="1"/>
        <end position="28"/>
    </location>
</feature>
<accession>A0A2N0ZJ25</accession>
<dbReference type="PANTHER" id="PTHR34216:SF3">
    <property type="entry name" value="POLY-BETA-1,6-N-ACETYL-D-GLUCOSAMINE N-DEACETYLASE"/>
    <property type="match status" value="1"/>
</dbReference>
<name>A0A2N0ZJ25_9BACI</name>
<dbReference type="PROSITE" id="PS51677">
    <property type="entry name" value="NODB"/>
    <property type="match status" value="1"/>
</dbReference>
<evidence type="ECO:0000256" key="3">
    <source>
        <dbReference type="SAM" id="SignalP"/>
    </source>
</evidence>
<keyword evidence="2 3" id="KW-0732">Signal</keyword>
<dbReference type="InterPro" id="IPR051398">
    <property type="entry name" value="Polysacch_Deacetylase"/>
</dbReference>
<dbReference type="PROSITE" id="PS51781">
    <property type="entry name" value="SH3B"/>
    <property type="match status" value="1"/>
</dbReference>
<reference evidence="6 7" key="1">
    <citation type="journal article" date="2010" name="Int. J. Syst. Evol. Microbiol.">
        <title>Bacillus horneckiae sp. nov., isolated from a spacecraft-assembly clean room.</title>
        <authorList>
            <person name="Vaishampayan P."/>
            <person name="Probst A."/>
            <person name="Krishnamurthi S."/>
            <person name="Ghosh S."/>
            <person name="Osman S."/>
            <person name="McDowall A."/>
            <person name="Ruckmani A."/>
            <person name="Mayilraj S."/>
            <person name="Venkateswaran K."/>
        </authorList>
    </citation>
    <scope>NUCLEOTIDE SEQUENCE [LARGE SCALE GENOMIC DNA]</scope>
    <source>
        <strain evidence="7">1PO1SC</strain>
    </source>
</reference>
<organism evidence="6 7">
    <name type="scientific">Cytobacillus horneckiae</name>
    <dbReference type="NCBI Taxonomy" id="549687"/>
    <lineage>
        <taxon>Bacteria</taxon>
        <taxon>Bacillati</taxon>
        <taxon>Bacillota</taxon>
        <taxon>Bacilli</taxon>
        <taxon>Bacillales</taxon>
        <taxon>Bacillaceae</taxon>
        <taxon>Cytobacillus</taxon>
    </lineage>
</organism>
<dbReference type="InterPro" id="IPR003646">
    <property type="entry name" value="SH3-like_bac-type"/>
</dbReference>
<evidence type="ECO:0000259" key="5">
    <source>
        <dbReference type="PROSITE" id="PS51781"/>
    </source>
</evidence>
<dbReference type="SUPFAM" id="SSF88713">
    <property type="entry name" value="Glycoside hydrolase/deacetylase"/>
    <property type="match status" value="1"/>
</dbReference>
<dbReference type="Pfam" id="PF01522">
    <property type="entry name" value="Polysacc_deac_1"/>
    <property type="match status" value="1"/>
</dbReference>
<dbReference type="PANTHER" id="PTHR34216">
    <property type="match status" value="1"/>
</dbReference>
<proteinExistence type="predicted"/>
<evidence type="ECO:0000256" key="2">
    <source>
        <dbReference type="ARBA" id="ARBA00022729"/>
    </source>
</evidence>
<protein>
    <recommendedName>
        <fullName evidence="8">Polysaccharide deacetylase</fullName>
    </recommendedName>
</protein>
<comment type="caution">
    <text evidence="6">The sequence shown here is derived from an EMBL/GenBank/DDBJ whole genome shotgun (WGS) entry which is preliminary data.</text>
</comment>
<feature type="domain" description="NodB homology" evidence="4">
    <location>
        <begin position="184"/>
        <end position="344"/>
    </location>
</feature>
<dbReference type="GO" id="GO:0016810">
    <property type="term" value="F:hydrolase activity, acting on carbon-nitrogen (but not peptide) bonds"/>
    <property type="evidence" value="ECO:0007669"/>
    <property type="project" value="InterPro"/>
</dbReference>
<feature type="domain" description="SH3b" evidence="5">
    <location>
        <begin position="57"/>
        <end position="120"/>
    </location>
</feature>
<evidence type="ECO:0000256" key="1">
    <source>
        <dbReference type="ARBA" id="ARBA00004613"/>
    </source>
</evidence>
<dbReference type="CDD" id="cd10918">
    <property type="entry name" value="CE4_NodB_like_5s_6s"/>
    <property type="match status" value="1"/>
</dbReference>
<sequence>MKKGKFLRSIIIILIVLCAACSAEQPVAVEGEVEAEAASLQTKIDGKVNAAEASIQEDESMYIVNDSVNMRQRPSTDEQIEDVLYEGEEVRFLSADGSWFEVSNGEAKGFVHQSYLDLPDQESESTGRDVLILMYHAIDDYKGSGSKELYVTPENFESQMQYLKSEGFTPITFADLDHLKEIEKPVLITLDDGYKNNMNAYYILQKLKDDDFPAKATIFMIGNKIDQKHGLSTEQLKEITASGIISIQSHTVTHPSLPTIGNYEQELGEIKNQLEGITGEKVIALAYPAGKYDDKVIEETKKYYDYAVTIHQGIADMSESPYEMKRIRVNYTTSIDGFEYMVNQ</sequence>
<dbReference type="EMBL" id="PISD01000015">
    <property type="protein sequence ID" value="PKG29518.1"/>
    <property type="molecule type" value="Genomic_DNA"/>
</dbReference>
<keyword evidence="7" id="KW-1185">Reference proteome</keyword>
<dbReference type="AlphaFoldDB" id="A0A2N0ZJ25"/>
<dbReference type="InterPro" id="IPR011330">
    <property type="entry name" value="Glyco_hydro/deAcase_b/a-brl"/>
</dbReference>
<evidence type="ECO:0000259" key="4">
    <source>
        <dbReference type="PROSITE" id="PS51677"/>
    </source>
</evidence>
<evidence type="ECO:0008006" key="8">
    <source>
        <dbReference type="Google" id="ProtNLM"/>
    </source>
</evidence>
<dbReference type="GO" id="GO:0005975">
    <property type="term" value="P:carbohydrate metabolic process"/>
    <property type="evidence" value="ECO:0007669"/>
    <property type="project" value="InterPro"/>
</dbReference>
<dbReference type="Gene3D" id="2.30.30.40">
    <property type="entry name" value="SH3 Domains"/>
    <property type="match status" value="1"/>
</dbReference>
<dbReference type="Gene3D" id="3.20.20.370">
    <property type="entry name" value="Glycoside hydrolase/deacetylase"/>
    <property type="match status" value="1"/>
</dbReference>
<dbReference type="GO" id="GO:0005576">
    <property type="term" value="C:extracellular region"/>
    <property type="evidence" value="ECO:0007669"/>
    <property type="project" value="UniProtKB-SubCell"/>
</dbReference>
<dbReference type="Proteomes" id="UP000233343">
    <property type="component" value="Unassembled WGS sequence"/>
</dbReference>
<feature type="chain" id="PRO_5038971727" description="Polysaccharide deacetylase" evidence="3">
    <location>
        <begin position="29"/>
        <end position="344"/>
    </location>
</feature>
<evidence type="ECO:0000313" key="7">
    <source>
        <dbReference type="Proteomes" id="UP000233343"/>
    </source>
</evidence>
<dbReference type="RefSeq" id="WP_066188798.1">
    <property type="nucleotide sequence ID" value="NZ_JAFDQP010000001.1"/>
</dbReference>
<dbReference type="Pfam" id="PF08239">
    <property type="entry name" value="SH3_3"/>
    <property type="match status" value="1"/>
</dbReference>
<gene>
    <name evidence="6" type="ORF">CWS20_08335</name>
</gene>